<reference evidence="2 3" key="1">
    <citation type="journal article" date="2015" name="Nat. Commun.">
        <title>Outbred genome sequencing and CRISPR/Cas9 gene editing in butterflies.</title>
        <authorList>
            <person name="Li X."/>
            <person name="Fan D."/>
            <person name="Zhang W."/>
            <person name="Liu G."/>
            <person name="Zhang L."/>
            <person name="Zhao L."/>
            <person name="Fang X."/>
            <person name="Chen L."/>
            <person name="Dong Y."/>
            <person name="Chen Y."/>
            <person name="Ding Y."/>
            <person name="Zhao R."/>
            <person name="Feng M."/>
            <person name="Zhu Y."/>
            <person name="Feng Y."/>
            <person name="Jiang X."/>
            <person name="Zhu D."/>
            <person name="Xiang H."/>
            <person name="Feng X."/>
            <person name="Li S."/>
            <person name="Wang J."/>
            <person name="Zhang G."/>
            <person name="Kronforst M.R."/>
            <person name="Wang W."/>
        </authorList>
    </citation>
    <scope>NUCLEOTIDE SEQUENCE [LARGE SCALE GENOMIC DNA]</scope>
    <source>
        <strain evidence="2">Ya'a_city_454_Px</strain>
        <tissue evidence="2">Whole body</tissue>
    </source>
</reference>
<feature type="region of interest" description="Disordered" evidence="1">
    <location>
        <begin position="120"/>
        <end position="141"/>
    </location>
</feature>
<proteinExistence type="predicted"/>
<dbReference type="EMBL" id="KQ459579">
    <property type="protein sequence ID" value="KPI99560.1"/>
    <property type="molecule type" value="Genomic_DNA"/>
</dbReference>
<dbReference type="Proteomes" id="UP000053268">
    <property type="component" value="Unassembled WGS sequence"/>
</dbReference>
<evidence type="ECO:0000313" key="3">
    <source>
        <dbReference type="Proteomes" id="UP000053268"/>
    </source>
</evidence>
<name>A0A194Q831_PAPXU</name>
<evidence type="ECO:0000313" key="2">
    <source>
        <dbReference type="EMBL" id="KPI99560.1"/>
    </source>
</evidence>
<dbReference type="AlphaFoldDB" id="A0A194Q831"/>
<protein>
    <submittedName>
        <fullName evidence="2">Uncharacterized protein</fullName>
    </submittedName>
</protein>
<organism evidence="2 3">
    <name type="scientific">Papilio xuthus</name>
    <name type="common">Asian swallowtail butterfly</name>
    <dbReference type="NCBI Taxonomy" id="66420"/>
    <lineage>
        <taxon>Eukaryota</taxon>
        <taxon>Metazoa</taxon>
        <taxon>Ecdysozoa</taxon>
        <taxon>Arthropoda</taxon>
        <taxon>Hexapoda</taxon>
        <taxon>Insecta</taxon>
        <taxon>Pterygota</taxon>
        <taxon>Neoptera</taxon>
        <taxon>Endopterygota</taxon>
        <taxon>Lepidoptera</taxon>
        <taxon>Glossata</taxon>
        <taxon>Ditrysia</taxon>
        <taxon>Papilionoidea</taxon>
        <taxon>Papilionidae</taxon>
        <taxon>Papilioninae</taxon>
        <taxon>Papilio</taxon>
    </lineage>
</organism>
<accession>A0A194Q831</accession>
<sequence>MEYRVLQILVVISTLSRSYVLCYDKYWNDSLTNTSTRSLAATAELRSHVASEQNAPLPPPLLHIGEAPPLMLGQAPPAVLWHVPPVVYSRAVYEPVAHDHPSLASIRAFVAANRRRRRRGHARDSEYFSSADDSESSSDYD</sequence>
<feature type="compositionally biased region" description="Acidic residues" evidence="1">
    <location>
        <begin position="132"/>
        <end position="141"/>
    </location>
</feature>
<keyword evidence="3" id="KW-1185">Reference proteome</keyword>
<gene>
    <name evidence="2" type="ORF">RR46_03925</name>
</gene>
<evidence type="ECO:0000256" key="1">
    <source>
        <dbReference type="SAM" id="MobiDB-lite"/>
    </source>
</evidence>